<dbReference type="AlphaFoldDB" id="A0A645B307"/>
<protein>
    <submittedName>
        <fullName evidence="1">Uncharacterized protein</fullName>
    </submittedName>
</protein>
<proteinExistence type="predicted"/>
<name>A0A645B307_9ZZZZ</name>
<dbReference type="EMBL" id="VSSQ01016326">
    <property type="protein sequence ID" value="MPM57543.1"/>
    <property type="molecule type" value="Genomic_DNA"/>
</dbReference>
<accession>A0A645B307</accession>
<organism evidence="1">
    <name type="scientific">bioreactor metagenome</name>
    <dbReference type="NCBI Taxonomy" id="1076179"/>
    <lineage>
        <taxon>unclassified sequences</taxon>
        <taxon>metagenomes</taxon>
        <taxon>ecological metagenomes</taxon>
    </lineage>
</organism>
<sequence>MIILFTFELNKITYNFEHIPSGWRINGIEYPKDTGVCFDKTWCADRSKQKIHASFVQFWEYLENETFNLSAVSQQALDLENKIKQENNFRGATKI</sequence>
<reference evidence="1" key="1">
    <citation type="submission" date="2019-08" db="EMBL/GenBank/DDBJ databases">
        <authorList>
            <person name="Kucharzyk K."/>
            <person name="Murdoch R.W."/>
            <person name="Higgins S."/>
            <person name="Loffler F."/>
        </authorList>
    </citation>
    <scope>NUCLEOTIDE SEQUENCE</scope>
</reference>
<comment type="caution">
    <text evidence="1">The sequence shown here is derived from an EMBL/GenBank/DDBJ whole genome shotgun (WGS) entry which is preliminary data.</text>
</comment>
<gene>
    <name evidence="1" type="ORF">SDC9_104365</name>
</gene>
<evidence type="ECO:0000313" key="1">
    <source>
        <dbReference type="EMBL" id="MPM57543.1"/>
    </source>
</evidence>